<evidence type="ECO:0000256" key="1">
    <source>
        <dbReference type="SAM" id="MobiDB-lite"/>
    </source>
</evidence>
<reference evidence="3 4" key="1">
    <citation type="journal article" date="2016" name="Mol. Biol. Evol.">
        <title>Comparative Genomics of Early-Diverging Mushroom-Forming Fungi Provides Insights into the Origins of Lignocellulose Decay Capabilities.</title>
        <authorList>
            <person name="Nagy L.G."/>
            <person name="Riley R."/>
            <person name="Tritt A."/>
            <person name="Adam C."/>
            <person name="Daum C."/>
            <person name="Floudas D."/>
            <person name="Sun H."/>
            <person name="Yadav J.S."/>
            <person name="Pangilinan J."/>
            <person name="Larsson K.H."/>
            <person name="Matsuura K."/>
            <person name="Barry K."/>
            <person name="Labutti K."/>
            <person name="Kuo R."/>
            <person name="Ohm R.A."/>
            <person name="Bhattacharya S.S."/>
            <person name="Shirouzu T."/>
            <person name="Yoshinaga Y."/>
            <person name="Martin F.M."/>
            <person name="Grigoriev I.V."/>
            <person name="Hibbett D.S."/>
        </authorList>
    </citation>
    <scope>NUCLEOTIDE SEQUENCE [LARGE SCALE GENOMIC DNA]</scope>
    <source>
        <strain evidence="3 4">HHB14362 ss-1</strain>
    </source>
</reference>
<feature type="domain" description="RNA polymerase II elongation factor ELL N-terminal" evidence="2">
    <location>
        <begin position="91"/>
        <end position="279"/>
    </location>
</feature>
<feature type="region of interest" description="Disordered" evidence="1">
    <location>
        <begin position="140"/>
        <end position="177"/>
    </location>
</feature>
<dbReference type="OrthoDB" id="2587563at2759"/>
<dbReference type="InterPro" id="IPR042065">
    <property type="entry name" value="E3_ELL-like"/>
</dbReference>
<dbReference type="SUPFAM" id="SSF46785">
    <property type="entry name" value="Winged helix' DNA-binding domain"/>
    <property type="match status" value="1"/>
</dbReference>
<feature type="compositionally biased region" description="Pro residues" evidence="1">
    <location>
        <begin position="360"/>
        <end position="374"/>
    </location>
</feature>
<dbReference type="Pfam" id="PF10390">
    <property type="entry name" value="ELL"/>
    <property type="match status" value="1"/>
</dbReference>
<feature type="compositionally biased region" description="Basic and acidic residues" evidence="1">
    <location>
        <begin position="517"/>
        <end position="534"/>
    </location>
</feature>
<feature type="compositionally biased region" description="Low complexity" evidence="1">
    <location>
        <begin position="641"/>
        <end position="651"/>
    </location>
</feature>
<feature type="compositionally biased region" description="Basic and acidic residues" evidence="1">
    <location>
        <begin position="338"/>
        <end position="358"/>
    </location>
</feature>
<dbReference type="GO" id="GO:0006368">
    <property type="term" value="P:transcription elongation by RNA polymerase II"/>
    <property type="evidence" value="ECO:0007669"/>
    <property type="project" value="InterPro"/>
</dbReference>
<feature type="compositionally biased region" description="Basic and acidic residues" evidence="1">
    <location>
        <begin position="410"/>
        <end position="419"/>
    </location>
</feature>
<feature type="compositionally biased region" description="Basic and acidic residues" evidence="1">
    <location>
        <begin position="437"/>
        <end position="469"/>
    </location>
</feature>
<feature type="compositionally biased region" description="Low complexity" evidence="1">
    <location>
        <begin position="577"/>
        <end position="592"/>
    </location>
</feature>
<dbReference type="GO" id="GO:0008023">
    <property type="term" value="C:transcription elongation factor complex"/>
    <property type="evidence" value="ECO:0007669"/>
    <property type="project" value="InterPro"/>
</dbReference>
<dbReference type="Gene3D" id="1.10.10.2670">
    <property type="entry name" value="E3 ubiquitin-protein ligase"/>
    <property type="match status" value="1"/>
</dbReference>
<feature type="compositionally biased region" description="Basic residues" evidence="1">
    <location>
        <begin position="326"/>
        <end position="337"/>
    </location>
</feature>
<dbReference type="InterPro" id="IPR019464">
    <property type="entry name" value="ELL_N"/>
</dbReference>
<feature type="compositionally biased region" description="Low complexity" evidence="1">
    <location>
        <begin position="158"/>
        <end position="176"/>
    </location>
</feature>
<feature type="region of interest" description="Disordered" evidence="1">
    <location>
        <begin position="1"/>
        <end position="23"/>
    </location>
</feature>
<accession>A0A165PRA1</accession>
<proteinExistence type="predicted"/>
<dbReference type="InParanoid" id="A0A165PRA1"/>
<keyword evidence="4" id="KW-1185">Reference proteome</keyword>
<gene>
    <name evidence="3" type="ORF">NEOLEDRAFT_757032</name>
</gene>
<protein>
    <recommendedName>
        <fullName evidence="2">RNA polymerase II elongation factor ELL N-terminal domain-containing protein</fullName>
    </recommendedName>
</protein>
<sequence>MPLPSDVRLSLQGPARPDDAVQSKPKKVMLVRMTAETLEALSDHPNNPRMDFSFAPGNTGIYIGDTFFPMRAHQETSPSELYLRAATAAKPNAPLKLYGNIVGKFSVERELDKVAEQVRDRAAAAEKQRTGRKAVLLKDIPTTTANGKKRKPAPPAKKPGAAAARAPGVGAQARVASPALKVSSQRMEETRHRMIHCVAVQPRTQEEVVKLVGGPNATDADKQMMRDMLREIAMEMPRLNKQSTRDPPTWELKNTTYREVRPYEWGRLTENERLSIARKARVAFRDLEIPASDPVWAHVMQPPTSSTVSTSTPPVMTSTAGAGKPAPKRPATKKSAAKPKEAARIAKQEIQAKDEGSRHPLPPKPKVSPNPTPAPARKAPGSGFKMVSPAPPPKGESPSVTVKAAGPVDARADRRREEPAPSGSARPAPPIPPPTTKIKEEKKPTPAGRKAVDKGKAREPDVKKEEGTLKRKKAPLPKEEDEEEGRGSENNENGNETGSESERGKEKDTNESGSGSGKEKERENVIERKRERGANENAIARGSASVEGMHHRDLKRKLKERNSAPPCPAPTRDPRDPLSSPTVPASPAAAHPSTPPPKTKTSRHPGSAMPSVKSPPRPQAPSRVRPRARSRVIATVCASGTARTTRSTSARTRTRTRNRTASRRCSVRWTRAGTRL</sequence>
<dbReference type="EMBL" id="KV425607">
    <property type="protein sequence ID" value="KZT21389.1"/>
    <property type="molecule type" value="Genomic_DNA"/>
</dbReference>
<feature type="compositionally biased region" description="Low complexity" evidence="1">
    <location>
        <begin position="488"/>
        <end position="498"/>
    </location>
</feature>
<feature type="compositionally biased region" description="Basic and acidic residues" evidence="1">
    <location>
        <begin position="500"/>
        <end position="510"/>
    </location>
</feature>
<dbReference type="AlphaFoldDB" id="A0A165PRA1"/>
<evidence type="ECO:0000313" key="3">
    <source>
        <dbReference type="EMBL" id="KZT21389.1"/>
    </source>
</evidence>
<feature type="region of interest" description="Disordered" evidence="1">
    <location>
        <begin position="297"/>
        <end position="660"/>
    </location>
</feature>
<dbReference type="InterPro" id="IPR036390">
    <property type="entry name" value="WH_DNA-bd_sf"/>
</dbReference>
<name>A0A165PRA1_9AGAM</name>
<dbReference type="STRING" id="1314782.A0A165PRA1"/>
<organism evidence="3 4">
    <name type="scientific">Neolentinus lepideus HHB14362 ss-1</name>
    <dbReference type="NCBI Taxonomy" id="1314782"/>
    <lineage>
        <taxon>Eukaryota</taxon>
        <taxon>Fungi</taxon>
        <taxon>Dikarya</taxon>
        <taxon>Basidiomycota</taxon>
        <taxon>Agaricomycotina</taxon>
        <taxon>Agaricomycetes</taxon>
        <taxon>Gloeophyllales</taxon>
        <taxon>Gloeophyllaceae</taxon>
        <taxon>Neolentinus</taxon>
    </lineage>
</organism>
<feature type="compositionally biased region" description="Low complexity" evidence="1">
    <location>
        <begin position="302"/>
        <end position="325"/>
    </location>
</feature>
<dbReference type="Proteomes" id="UP000076761">
    <property type="component" value="Unassembled WGS sequence"/>
</dbReference>
<evidence type="ECO:0000313" key="4">
    <source>
        <dbReference type="Proteomes" id="UP000076761"/>
    </source>
</evidence>
<evidence type="ECO:0000259" key="2">
    <source>
        <dbReference type="Pfam" id="PF10390"/>
    </source>
</evidence>